<feature type="transmembrane region" description="Helical" evidence="9">
    <location>
        <begin position="12"/>
        <end position="36"/>
    </location>
</feature>
<dbReference type="EMBL" id="QDDR01000004">
    <property type="protein sequence ID" value="PVE47599.1"/>
    <property type="molecule type" value="Genomic_DNA"/>
</dbReference>
<evidence type="ECO:0000256" key="9">
    <source>
        <dbReference type="RuleBase" id="RU369079"/>
    </source>
</evidence>
<dbReference type="GO" id="GO:0015740">
    <property type="term" value="P:C4-dicarboxylate transport"/>
    <property type="evidence" value="ECO:0007669"/>
    <property type="project" value="TreeGrafter"/>
</dbReference>
<feature type="transmembrane region" description="Helical" evidence="9">
    <location>
        <begin position="48"/>
        <end position="66"/>
    </location>
</feature>
<evidence type="ECO:0000256" key="5">
    <source>
        <dbReference type="ARBA" id="ARBA00022692"/>
    </source>
</evidence>
<keyword evidence="5 9" id="KW-0812">Transmembrane</keyword>
<keyword evidence="3" id="KW-1003">Cell membrane</keyword>
<evidence type="ECO:0000256" key="7">
    <source>
        <dbReference type="ARBA" id="ARBA00023136"/>
    </source>
</evidence>
<keyword evidence="7 9" id="KW-0472">Membrane</keyword>
<dbReference type="PANTHER" id="PTHR35011:SF2">
    <property type="entry name" value="2,3-DIKETO-L-GULONATE TRAP TRANSPORTER SMALL PERMEASE PROTEIN YIAM"/>
    <property type="match status" value="1"/>
</dbReference>
<comment type="similarity">
    <text evidence="8 9">Belongs to the TRAP transporter small permease family.</text>
</comment>
<evidence type="ECO:0000256" key="2">
    <source>
        <dbReference type="ARBA" id="ARBA00022448"/>
    </source>
</evidence>
<evidence type="ECO:0000313" key="12">
    <source>
        <dbReference type="Proteomes" id="UP000244810"/>
    </source>
</evidence>
<evidence type="ECO:0000256" key="1">
    <source>
        <dbReference type="ARBA" id="ARBA00004429"/>
    </source>
</evidence>
<name>A0A2T7USJ5_9RHOB</name>
<dbReference type="InterPro" id="IPR055348">
    <property type="entry name" value="DctQ"/>
</dbReference>
<dbReference type="RefSeq" id="WP_107750971.1">
    <property type="nucleotide sequence ID" value="NZ_QBKF01000003.1"/>
</dbReference>
<comment type="subcellular location">
    <subcellularLocation>
        <location evidence="1 9">Cell inner membrane</location>
        <topology evidence="1 9">Multi-pass membrane protein</topology>
    </subcellularLocation>
</comment>
<dbReference type="PANTHER" id="PTHR35011">
    <property type="entry name" value="2,3-DIKETO-L-GULONATE TRAP TRANSPORTER SMALL PERMEASE PROTEIN YIAM"/>
    <property type="match status" value="1"/>
</dbReference>
<comment type="caution">
    <text evidence="11">The sequence shown here is derived from an EMBL/GenBank/DDBJ whole genome shotgun (WGS) entry which is preliminary data.</text>
</comment>
<comment type="function">
    <text evidence="9">Part of the tripartite ATP-independent periplasmic (TRAP) transport system.</text>
</comment>
<accession>A0A2T7USJ5</accession>
<protein>
    <recommendedName>
        <fullName evidence="9">TRAP transporter small permease protein</fullName>
    </recommendedName>
</protein>
<evidence type="ECO:0000256" key="3">
    <source>
        <dbReference type="ARBA" id="ARBA00022475"/>
    </source>
</evidence>
<dbReference type="GO" id="GO:0022857">
    <property type="term" value="F:transmembrane transporter activity"/>
    <property type="evidence" value="ECO:0007669"/>
    <property type="project" value="UniProtKB-UniRule"/>
</dbReference>
<evidence type="ECO:0000259" key="10">
    <source>
        <dbReference type="Pfam" id="PF04290"/>
    </source>
</evidence>
<dbReference type="Proteomes" id="UP000244810">
    <property type="component" value="Unassembled WGS sequence"/>
</dbReference>
<gene>
    <name evidence="11" type="ORF">DDE23_09110</name>
</gene>
<keyword evidence="12" id="KW-1185">Reference proteome</keyword>
<feature type="transmembrane region" description="Helical" evidence="9">
    <location>
        <begin position="130"/>
        <end position="154"/>
    </location>
</feature>
<dbReference type="Pfam" id="PF04290">
    <property type="entry name" value="DctQ"/>
    <property type="match status" value="1"/>
</dbReference>
<dbReference type="InterPro" id="IPR007387">
    <property type="entry name" value="TRAP_DctQ"/>
</dbReference>
<dbReference type="OrthoDB" id="9814265at2"/>
<keyword evidence="4 9" id="KW-0997">Cell inner membrane</keyword>
<dbReference type="GO" id="GO:0005886">
    <property type="term" value="C:plasma membrane"/>
    <property type="evidence" value="ECO:0007669"/>
    <property type="project" value="UniProtKB-SubCell"/>
</dbReference>
<evidence type="ECO:0000256" key="4">
    <source>
        <dbReference type="ARBA" id="ARBA00022519"/>
    </source>
</evidence>
<feature type="transmembrane region" description="Helical" evidence="9">
    <location>
        <begin position="87"/>
        <end position="110"/>
    </location>
</feature>
<comment type="subunit">
    <text evidence="9">The complex comprises the extracytoplasmic solute receptor protein and the two transmembrane proteins.</text>
</comment>
<proteinExistence type="inferred from homology"/>
<sequence length="179" mass="20091">MQRWLRLAERYFEPIIIVTSLGVVIVLLFADVVARFAFQTSVPWAGEVARFAFVYMIYFGISYAIREKRHLRVTILVDAVPSALRRWIMAFAEAVFLAYSVAVCVLGVQITANAIERGQSLSATQWPTGWLYAAIIFSGALSALRLSHSLWMILRHGQEPLRENTALEDEGIQREGAGS</sequence>
<evidence type="ECO:0000256" key="8">
    <source>
        <dbReference type="ARBA" id="ARBA00038436"/>
    </source>
</evidence>
<evidence type="ECO:0000313" key="11">
    <source>
        <dbReference type="EMBL" id="PVE47599.1"/>
    </source>
</evidence>
<keyword evidence="2 9" id="KW-0813">Transport</keyword>
<reference evidence="11 12" key="1">
    <citation type="journal article" date="2011" name="Syst. Appl. Microbiol.">
        <title>Defluviimonas denitrificans gen. nov., sp. nov., and Pararhodobacter aggregans gen. nov., sp. nov., non-phototrophic Rhodobacteraceae from the biofilter of a marine aquaculture.</title>
        <authorList>
            <person name="Foesel B.U."/>
            <person name="Drake H.L."/>
            <person name="Schramm A."/>
        </authorList>
    </citation>
    <scope>NUCLEOTIDE SEQUENCE [LARGE SCALE GENOMIC DNA]</scope>
    <source>
        <strain evidence="11 12">D1-19</strain>
    </source>
</reference>
<dbReference type="AlphaFoldDB" id="A0A2T7USJ5"/>
<evidence type="ECO:0000256" key="6">
    <source>
        <dbReference type="ARBA" id="ARBA00022989"/>
    </source>
</evidence>
<feature type="domain" description="Tripartite ATP-independent periplasmic transporters DctQ component" evidence="10">
    <location>
        <begin position="25"/>
        <end position="154"/>
    </location>
</feature>
<keyword evidence="6 9" id="KW-1133">Transmembrane helix</keyword>
<organism evidence="11 12">
    <name type="scientific">Pararhodobacter aggregans</name>
    <dbReference type="NCBI Taxonomy" id="404875"/>
    <lineage>
        <taxon>Bacteria</taxon>
        <taxon>Pseudomonadati</taxon>
        <taxon>Pseudomonadota</taxon>
        <taxon>Alphaproteobacteria</taxon>
        <taxon>Rhodobacterales</taxon>
        <taxon>Paracoccaceae</taxon>
        <taxon>Pararhodobacter</taxon>
    </lineage>
</organism>